<evidence type="ECO:0000313" key="5">
    <source>
        <dbReference type="Proteomes" id="UP000634134"/>
    </source>
</evidence>
<accession>A0ABR9WFH6</accession>
<comment type="caution">
    <text evidence="4">The sequence shown here is derived from an EMBL/GenBank/DDBJ whole genome shotgun (WGS) entry which is preliminary data.</text>
</comment>
<dbReference type="PIRSF" id="PIRSF000126">
    <property type="entry name" value="11-beta-HSD1"/>
    <property type="match status" value="1"/>
</dbReference>
<dbReference type="Gene3D" id="3.40.50.720">
    <property type="entry name" value="NAD(P)-binding Rossmann-like Domain"/>
    <property type="match status" value="1"/>
</dbReference>
<dbReference type="Proteomes" id="UP000634134">
    <property type="component" value="Unassembled WGS sequence"/>
</dbReference>
<comment type="similarity">
    <text evidence="1 3">Belongs to the short-chain dehydrogenases/reductases (SDR) family.</text>
</comment>
<evidence type="ECO:0000256" key="3">
    <source>
        <dbReference type="RuleBase" id="RU000363"/>
    </source>
</evidence>
<protein>
    <submittedName>
        <fullName evidence="4">SDR family oxidoreductase</fullName>
    </submittedName>
</protein>
<gene>
    <name evidence="4" type="ORF">IEE83_20430</name>
</gene>
<dbReference type="Pfam" id="PF00106">
    <property type="entry name" value="adh_short"/>
    <property type="match status" value="1"/>
</dbReference>
<organism evidence="4 5">
    <name type="scientific">Dyadobacter subterraneus</name>
    <dbReference type="NCBI Taxonomy" id="2773304"/>
    <lineage>
        <taxon>Bacteria</taxon>
        <taxon>Pseudomonadati</taxon>
        <taxon>Bacteroidota</taxon>
        <taxon>Cytophagia</taxon>
        <taxon>Cytophagales</taxon>
        <taxon>Spirosomataceae</taxon>
        <taxon>Dyadobacter</taxon>
    </lineage>
</organism>
<evidence type="ECO:0000256" key="2">
    <source>
        <dbReference type="ARBA" id="ARBA00023002"/>
    </source>
</evidence>
<dbReference type="SUPFAM" id="SSF51735">
    <property type="entry name" value="NAD(P)-binding Rossmann-fold domains"/>
    <property type="match status" value="1"/>
</dbReference>
<reference evidence="5" key="1">
    <citation type="submission" date="2023-07" db="EMBL/GenBank/DDBJ databases">
        <title>Dyadobacter sp. nov 'subterranea' isolated from contaminted grondwater.</title>
        <authorList>
            <person name="Szabo I."/>
            <person name="Al-Omari J."/>
            <person name="Szerdahelyi S.G."/>
            <person name="Rado J."/>
        </authorList>
    </citation>
    <scope>NUCLEOTIDE SEQUENCE [LARGE SCALE GENOMIC DNA]</scope>
    <source>
        <strain evidence="5">UP-52</strain>
    </source>
</reference>
<dbReference type="RefSeq" id="WP_194122332.1">
    <property type="nucleotide sequence ID" value="NZ_JACYGY010000001.1"/>
</dbReference>
<dbReference type="EMBL" id="JACYGY010000001">
    <property type="protein sequence ID" value="MBE9464261.1"/>
    <property type="molecule type" value="Genomic_DNA"/>
</dbReference>
<sequence>MNNSEKYALITGATSGIGRELAKLFAADQYNLIIVARNHDELESTATELRQHGGEVITIAKDLFNRDEAFSLYEEVKQKGIQIDVLVNDAGQGIYGLFKDTDIEKELDIINLNISSLVILTKCFVKDMAANGSGKILNLASVASKLPGPWQAVYHGTKAFVLSFSEAIREELKDSGVTITALMPGPTDTDFFNKADMLDSKAVEDKDKLSDPADVAKDGYDALMAGTDKIISGFKNKVQVVVSALAPDSMTAHQVYEQQKPVDHE</sequence>
<name>A0ABR9WFH6_9BACT</name>
<dbReference type="InterPro" id="IPR002347">
    <property type="entry name" value="SDR_fam"/>
</dbReference>
<dbReference type="CDD" id="cd05233">
    <property type="entry name" value="SDR_c"/>
    <property type="match status" value="1"/>
</dbReference>
<proteinExistence type="inferred from homology"/>
<dbReference type="InterPro" id="IPR036291">
    <property type="entry name" value="NAD(P)-bd_dom_sf"/>
</dbReference>
<dbReference type="PRINTS" id="PR00081">
    <property type="entry name" value="GDHRDH"/>
</dbReference>
<dbReference type="PANTHER" id="PTHR44196">
    <property type="entry name" value="DEHYDROGENASE/REDUCTASE SDR FAMILY MEMBER 7B"/>
    <property type="match status" value="1"/>
</dbReference>
<evidence type="ECO:0000256" key="1">
    <source>
        <dbReference type="ARBA" id="ARBA00006484"/>
    </source>
</evidence>
<dbReference type="PANTHER" id="PTHR44196:SF2">
    <property type="entry name" value="SHORT-CHAIN DEHYDROGENASE-RELATED"/>
    <property type="match status" value="1"/>
</dbReference>
<evidence type="ECO:0000313" key="4">
    <source>
        <dbReference type="EMBL" id="MBE9464261.1"/>
    </source>
</evidence>
<keyword evidence="5" id="KW-1185">Reference proteome</keyword>
<dbReference type="PRINTS" id="PR00080">
    <property type="entry name" value="SDRFAMILY"/>
</dbReference>
<keyword evidence="2" id="KW-0560">Oxidoreductase</keyword>